<proteinExistence type="inferred from homology"/>
<sequence>MADYTATVECEIDGRVGILRLNRPRQHNAINQQMMTEATEALRRFNEDERIHSILVTGSGASFCAGFDLKEIAAKGYTTMSQWRDAITADFEFVMQFWTSVKPTVAAVHGYCLGSGLELAVACDVTVADEKATFGEPEVKFGSSIVALILPWIVGPKYAKEWLLTGNDRMPASRAAEIGLVNRVVSEGTVEARALELAHEIAAASPMSVQMTKRAINRTADIQGMREALLSAVDTSILIESNLSPETAEFNRIANRDGMKAAVAWRDGRH</sequence>
<name>A0A9W3PC14_BURCE</name>
<dbReference type="CDD" id="cd06558">
    <property type="entry name" value="crotonase-like"/>
    <property type="match status" value="1"/>
</dbReference>
<evidence type="ECO:0000256" key="1">
    <source>
        <dbReference type="ARBA" id="ARBA00005254"/>
    </source>
</evidence>
<reference evidence="2 3" key="1">
    <citation type="journal article" date="2012" name="J. Bacteriol.">
        <title>Complete Genome Sequence of Burkholderia sp. Strain GG4, a Betaproteobacterium That Reduces 3-Oxo-N-Acylhomoserine Lactones and Produces Different N-Acylhomoserine Lactones.</title>
        <authorList>
            <person name="Hong K.W."/>
            <person name="Koh C.L."/>
            <person name="Sam C.K."/>
            <person name="Yin W.F."/>
            <person name="Chan K.G."/>
        </authorList>
    </citation>
    <scope>NUCLEOTIDE SEQUENCE [LARGE SCALE GENOMIC DNA]</scope>
    <source>
        <strain evidence="2 3">GG4</strain>
    </source>
</reference>
<protein>
    <submittedName>
        <fullName evidence="2">Enoyl-CoA hydratase/isomerase</fullName>
    </submittedName>
</protein>
<comment type="similarity">
    <text evidence="1">Belongs to the enoyl-CoA hydratase/isomerase family.</text>
</comment>
<dbReference type="GO" id="GO:0003824">
    <property type="term" value="F:catalytic activity"/>
    <property type="evidence" value="ECO:0007669"/>
    <property type="project" value="UniProtKB-ARBA"/>
</dbReference>
<accession>A0A9W3PC14</accession>
<dbReference type="RefSeq" id="WP_014899874.1">
    <property type="nucleotide sequence ID" value="NC_018514.1"/>
</dbReference>
<evidence type="ECO:0000313" key="3">
    <source>
        <dbReference type="Proteomes" id="UP000032866"/>
    </source>
</evidence>
<dbReference type="InterPro" id="IPR029045">
    <property type="entry name" value="ClpP/crotonase-like_dom_sf"/>
</dbReference>
<dbReference type="Gene3D" id="3.90.226.10">
    <property type="entry name" value="2-enoyl-CoA Hydratase, Chain A, domain 1"/>
    <property type="match status" value="1"/>
</dbReference>
<organism evidence="2 3">
    <name type="scientific">Burkholderia cepacia GG4</name>
    <dbReference type="NCBI Taxonomy" id="1009846"/>
    <lineage>
        <taxon>Bacteria</taxon>
        <taxon>Pseudomonadati</taxon>
        <taxon>Pseudomonadota</taxon>
        <taxon>Betaproteobacteria</taxon>
        <taxon>Burkholderiales</taxon>
        <taxon>Burkholderiaceae</taxon>
        <taxon>Burkholderia</taxon>
        <taxon>Burkholderia cepacia complex</taxon>
    </lineage>
</organism>
<dbReference type="PANTHER" id="PTHR43802">
    <property type="entry name" value="ENOYL-COA HYDRATASE"/>
    <property type="match status" value="1"/>
</dbReference>
<dbReference type="PANTHER" id="PTHR43802:SF1">
    <property type="entry name" value="IP11341P-RELATED"/>
    <property type="match status" value="1"/>
</dbReference>
<dbReference type="Proteomes" id="UP000032866">
    <property type="component" value="Chromosome 2"/>
</dbReference>
<dbReference type="KEGG" id="bct:GEM_4722"/>
<dbReference type="AlphaFoldDB" id="A0A9W3PC14"/>
<dbReference type="InterPro" id="IPR001753">
    <property type="entry name" value="Enoyl-CoA_hydra/iso"/>
</dbReference>
<dbReference type="Pfam" id="PF00378">
    <property type="entry name" value="ECH_1"/>
    <property type="match status" value="1"/>
</dbReference>
<dbReference type="SUPFAM" id="SSF52096">
    <property type="entry name" value="ClpP/crotonase"/>
    <property type="match status" value="1"/>
</dbReference>
<evidence type="ECO:0000313" key="2">
    <source>
        <dbReference type="EMBL" id="AFQ51111.1"/>
    </source>
</evidence>
<gene>
    <name evidence="2" type="ORF">GEM_4722</name>
</gene>
<dbReference type="EMBL" id="CP003775">
    <property type="protein sequence ID" value="AFQ51111.1"/>
    <property type="molecule type" value="Genomic_DNA"/>
</dbReference>